<evidence type="ECO:0000313" key="2">
    <source>
        <dbReference type="EMBL" id="NGO70016.1"/>
    </source>
</evidence>
<comment type="caution">
    <text evidence="2">The sequence shown here is derived from an EMBL/GenBank/DDBJ whole genome shotgun (WGS) entry which is preliminary data.</text>
</comment>
<feature type="non-terminal residue" evidence="2">
    <location>
        <position position="1"/>
    </location>
</feature>
<organism evidence="2 3">
    <name type="scientific">Streptomyces boncukensis</name>
    <dbReference type="NCBI Taxonomy" id="2711219"/>
    <lineage>
        <taxon>Bacteria</taxon>
        <taxon>Bacillati</taxon>
        <taxon>Actinomycetota</taxon>
        <taxon>Actinomycetes</taxon>
        <taxon>Kitasatosporales</taxon>
        <taxon>Streptomycetaceae</taxon>
        <taxon>Streptomyces</taxon>
    </lineage>
</organism>
<protein>
    <submittedName>
        <fullName evidence="2">Uncharacterized protein</fullName>
    </submittedName>
</protein>
<evidence type="ECO:0000256" key="1">
    <source>
        <dbReference type="SAM" id="MobiDB-lite"/>
    </source>
</evidence>
<gene>
    <name evidence="2" type="ORF">G5C65_16975</name>
</gene>
<accession>A0A6G4WXK1</accession>
<dbReference type="Proteomes" id="UP000477722">
    <property type="component" value="Unassembled WGS sequence"/>
</dbReference>
<sequence length="190" mass="19482">PAAGPPAAGTPATDASPVGPSAAQPPGAGRSADAGASRAPAARPRTDDPHPAILSAAHAGRHGEAAAIVSLWESAALRAHGPGSPEAIHWLEVRADLARIGQDPGRSCELWISAAEARLGLRQAPEDPEVRAAADRAHHQWTQLASPERAGELAPALTALRERVPGTQPGALQAIRERLDALYAAAPESR</sequence>
<keyword evidence="3" id="KW-1185">Reference proteome</keyword>
<feature type="compositionally biased region" description="Low complexity" evidence="1">
    <location>
        <begin position="1"/>
        <end position="13"/>
    </location>
</feature>
<feature type="region of interest" description="Disordered" evidence="1">
    <location>
        <begin position="1"/>
        <end position="53"/>
    </location>
</feature>
<name>A0A6G4WXK1_9ACTN</name>
<feature type="compositionally biased region" description="Low complexity" evidence="1">
    <location>
        <begin position="25"/>
        <end position="43"/>
    </location>
</feature>
<proteinExistence type="predicted"/>
<reference evidence="2 3" key="1">
    <citation type="submission" date="2020-02" db="EMBL/GenBank/DDBJ databases">
        <title>Whole-genome analyses of novel actinobacteria.</title>
        <authorList>
            <person name="Sahin N."/>
            <person name="Tatar D."/>
        </authorList>
    </citation>
    <scope>NUCLEOTIDE SEQUENCE [LARGE SCALE GENOMIC DNA]</scope>
    <source>
        <strain evidence="2 3">SB3404</strain>
    </source>
</reference>
<dbReference type="AlphaFoldDB" id="A0A6G4WXK1"/>
<evidence type="ECO:0000313" key="3">
    <source>
        <dbReference type="Proteomes" id="UP000477722"/>
    </source>
</evidence>
<dbReference type="EMBL" id="JAAKZZ010000160">
    <property type="protein sequence ID" value="NGO70016.1"/>
    <property type="molecule type" value="Genomic_DNA"/>
</dbReference>